<dbReference type="Gene3D" id="1.10.3510.10">
    <property type="entry name" value="NMB0513-like"/>
    <property type="match status" value="1"/>
</dbReference>
<gene>
    <name evidence="1" type="ordered locus">XF_2195</name>
</gene>
<evidence type="ECO:0000313" key="2">
    <source>
        <dbReference type="Proteomes" id="UP000000812"/>
    </source>
</evidence>
<dbReference type="PIR" id="D82589">
    <property type="entry name" value="D82589"/>
</dbReference>
<dbReference type="STRING" id="160492.XF_2195"/>
<dbReference type="KEGG" id="xfa:XF_2195"/>
<dbReference type="eggNOG" id="COG3792">
    <property type="taxonomic scope" value="Bacteria"/>
</dbReference>
<evidence type="ECO:0008006" key="3">
    <source>
        <dbReference type="Google" id="ProtNLM"/>
    </source>
</evidence>
<dbReference type="HOGENOM" id="CLU_132704_0_0_6"/>
<dbReference type="EMBL" id="AE003849">
    <property type="protein sequence ID" value="AAF84994.1"/>
    <property type="molecule type" value="Genomic_DNA"/>
</dbReference>
<organism evidence="1 2">
    <name type="scientific">Xylella fastidiosa (strain 9a5c)</name>
    <dbReference type="NCBI Taxonomy" id="160492"/>
    <lineage>
        <taxon>Bacteria</taxon>
        <taxon>Pseudomonadati</taxon>
        <taxon>Pseudomonadota</taxon>
        <taxon>Gammaproteobacteria</taxon>
        <taxon>Lysobacterales</taxon>
        <taxon>Lysobacteraceae</taxon>
        <taxon>Xylella</taxon>
    </lineage>
</organism>
<reference evidence="1 2" key="1">
    <citation type="journal article" date="2000" name="Nature">
        <title>The genome sequence of the plant pathogen Xylella fastidiosa.</title>
        <authorList>
            <person name="Simpson A.J."/>
            <person name="Reinach F.C."/>
            <person name="Arruda P."/>
            <person name="Abreu F.A."/>
            <person name="Acencio M."/>
            <person name="Alvarenga R."/>
            <person name="Alves L.M."/>
            <person name="Araya J.E."/>
            <person name="Baia G.S."/>
            <person name="Baptista C.S."/>
            <person name="Barros M.H."/>
            <person name="Bonaccorsi E.D."/>
            <person name="Bordin S."/>
            <person name="Bove J.M."/>
            <person name="Briones M.R."/>
            <person name="Bueno M.R."/>
            <person name="Camargo A.A."/>
            <person name="Camargo L.E."/>
            <person name="Carraro D.M."/>
            <person name="Carrer H."/>
            <person name="Colauto N.B."/>
            <person name="Colombo C."/>
            <person name="Costa F.F."/>
            <person name="Costa M.C."/>
            <person name="Costa-Neto C.M."/>
            <person name="Coutinho L.L."/>
            <person name="Cristofani M."/>
            <person name="Dias-Neto E."/>
            <person name="Docena C."/>
            <person name="El-Dorry H."/>
            <person name="Facincani A.P."/>
            <person name="Ferreira A.J."/>
            <person name="Ferreira V.C."/>
            <person name="Ferro J.A."/>
            <person name="Fraga J.S."/>
            <person name="Franca S.C."/>
            <person name="Franco M.C."/>
            <person name="Frohme M."/>
            <person name="Furlan L.R."/>
            <person name="Garnier M."/>
            <person name="Goldman G.H."/>
            <person name="Goldman M.H."/>
            <person name="Gomes S.L."/>
            <person name="Gruber A."/>
            <person name="Ho P.L."/>
            <person name="Hoheisel J.D."/>
            <person name="Junqueira M.L."/>
            <person name="Kemper E.L."/>
            <person name="Kitajima J.P."/>
            <person name="Krieger J.E."/>
            <person name="Kuramae E.E."/>
            <person name="Laigret F."/>
            <person name="Lambais M.R."/>
            <person name="Leite L.C."/>
            <person name="Lemos E.G."/>
            <person name="Lemos M.V."/>
            <person name="Lopes S.A."/>
            <person name="Lopes C.R."/>
            <person name="Machado J.A."/>
            <person name="Machado M.A."/>
            <person name="Madeira A.M."/>
            <person name="Madeira H.M."/>
            <person name="Marino C.L."/>
            <person name="Marques M.V."/>
            <person name="Martins E.A."/>
            <person name="Martins E.M."/>
            <person name="Matsukuma A.Y."/>
            <person name="Menck C.F."/>
            <person name="Miracca E.C."/>
            <person name="Miyaki C.Y."/>
            <person name="Monteriro-Vitorello C.B."/>
            <person name="Moon D.H."/>
            <person name="Nagai M.A."/>
            <person name="Nascimento A.L."/>
            <person name="Netto L.E."/>
            <person name="Nhani A.Jr."/>
            <person name="Nobrega F.G."/>
            <person name="Nunes L.R."/>
            <person name="Oliveira M.A."/>
            <person name="de Oliveira M.C."/>
            <person name="de Oliveira R.C."/>
            <person name="Palmieri D.A."/>
            <person name="Paris A."/>
            <person name="Peixoto B.R."/>
            <person name="Pereira G.A."/>
            <person name="Pereira H.A.Jr."/>
            <person name="Pesquero J.B."/>
            <person name="Quaggio R.B."/>
            <person name="Roberto P.G."/>
            <person name="Rodrigues V."/>
            <person name="de M Rosa A.J."/>
            <person name="de Rosa V.E.Jr."/>
            <person name="de Sa R.G."/>
            <person name="Santelli R.V."/>
            <person name="Sawasaki H.E."/>
            <person name="da Silva A.C."/>
            <person name="da Silva A.M."/>
            <person name="da Silva F.R."/>
            <person name="da Silva W.A.Jr."/>
            <person name="da Silveira J.F."/>
            <person name="Silvestri M.L."/>
            <person name="Siqueira W.J."/>
            <person name="de Souza A.A."/>
            <person name="de Souza A.P."/>
            <person name="Terenzi M.F."/>
            <person name="Truffi D."/>
            <person name="Tsai S.M."/>
            <person name="Tsuhako M.H."/>
            <person name="Vallada H."/>
            <person name="Van Sluys M.A."/>
            <person name="Verjovski-Almeida S."/>
            <person name="Vettore A.L."/>
            <person name="Zago M.A."/>
            <person name="Zatz M."/>
            <person name="Meidanis J."/>
            <person name="Setubal J.C."/>
        </authorList>
    </citation>
    <scope>NUCLEOTIDE SEQUENCE [LARGE SCALE GENOMIC DNA]</scope>
    <source>
        <strain evidence="1 2">9a5c</strain>
    </source>
</reference>
<dbReference type="SUPFAM" id="SSF160472">
    <property type="entry name" value="NMB0513-like"/>
    <property type="match status" value="1"/>
</dbReference>
<dbReference type="AlphaFoldDB" id="Q9PBE9"/>
<proteinExistence type="predicted"/>
<dbReference type="InterPro" id="IPR007670">
    <property type="entry name" value="DUF596"/>
</dbReference>
<evidence type="ECO:0000313" key="1">
    <source>
        <dbReference type="EMBL" id="AAF84994.1"/>
    </source>
</evidence>
<dbReference type="InterPro" id="IPR023138">
    <property type="entry name" value="NMB0513-like_sf"/>
</dbReference>
<protein>
    <recommendedName>
        <fullName evidence="3">DUF596 domain-containing protein</fullName>
    </recommendedName>
</protein>
<dbReference type="Proteomes" id="UP000000812">
    <property type="component" value="Chromosome"/>
</dbReference>
<accession>Q9PBE9</accession>
<dbReference type="Pfam" id="PF04591">
    <property type="entry name" value="DUF596"/>
    <property type="match status" value="1"/>
</dbReference>
<sequence length="135" mass="15752">MNLNSGDYMLTQEQIDFFCGRSGEPLHFIWGYIEDAYRIPPQRPDPNSFEERKNDFFFIIGKLLDEGLLKLGNRKGEFFTDTTAELVDKFRSCFPASDEELIEGIWLVIEECPFVAVWVHKGEGKDGEDYHEWAF</sequence>
<name>Q9PBE9_XYLFA</name>